<dbReference type="RefSeq" id="WP_126700868.1">
    <property type="nucleotide sequence ID" value="NZ_RWKW01000055.1"/>
</dbReference>
<organism evidence="2 3">
    <name type="scientific">Aquibium carbonis</name>
    <dbReference type="NCBI Taxonomy" id="2495581"/>
    <lineage>
        <taxon>Bacteria</taxon>
        <taxon>Pseudomonadati</taxon>
        <taxon>Pseudomonadota</taxon>
        <taxon>Alphaproteobacteria</taxon>
        <taxon>Hyphomicrobiales</taxon>
        <taxon>Phyllobacteriaceae</taxon>
        <taxon>Aquibium</taxon>
    </lineage>
</organism>
<evidence type="ECO:0000313" key="3">
    <source>
        <dbReference type="Proteomes" id="UP000278398"/>
    </source>
</evidence>
<feature type="transmembrane region" description="Helical" evidence="1">
    <location>
        <begin position="86"/>
        <end position="108"/>
    </location>
</feature>
<keyword evidence="1" id="KW-0812">Transmembrane</keyword>
<dbReference type="Proteomes" id="UP000278398">
    <property type="component" value="Unassembled WGS sequence"/>
</dbReference>
<dbReference type="Pfam" id="PF22258">
    <property type="entry name" value="DUF6949"/>
    <property type="match status" value="1"/>
</dbReference>
<dbReference type="EMBL" id="RWKW01000055">
    <property type="protein sequence ID" value="RST85518.1"/>
    <property type="molecule type" value="Genomic_DNA"/>
</dbReference>
<protein>
    <submittedName>
        <fullName evidence="2">Uncharacterized protein</fullName>
    </submittedName>
</protein>
<feature type="transmembrane region" description="Helical" evidence="1">
    <location>
        <begin position="47"/>
        <end position="66"/>
    </location>
</feature>
<dbReference type="AlphaFoldDB" id="A0A429YVN2"/>
<proteinExistence type="predicted"/>
<comment type="caution">
    <text evidence="2">The sequence shown here is derived from an EMBL/GenBank/DDBJ whole genome shotgun (WGS) entry which is preliminary data.</text>
</comment>
<name>A0A429YVN2_9HYPH</name>
<dbReference type="OrthoDB" id="8087177at2"/>
<keyword evidence="1" id="KW-0472">Membrane</keyword>
<reference evidence="2 3" key="1">
    <citation type="submission" date="2018-12" db="EMBL/GenBank/DDBJ databases">
        <title>Mesorhizobium carbonis sp. nov., isolated from coal mine water.</title>
        <authorList>
            <person name="Xin W."/>
            <person name="Xu Z."/>
            <person name="Xiang F."/>
            <person name="Zhang J."/>
            <person name="Xi L."/>
            <person name="Liu J."/>
        </authorList>
    </citation>
    <scope>NUCLEOTIDE SEQUENCE [LARGE SCALE GENOMIC DNA]</scope>
    <source>
        <strain evidence="2 3">B2.3</strain>
    </source>
</reference>
<accession>A0A429YVN2</accession>
<feature type="transmembrane region" description="Helical" evidence="1">
    <location>
        <begin position="6"/>
        <end position="26"/>
    </location>
</feature>
<evidence type="ECO:0000313" key="2">
    <source>
        <dbReference type="EMBL" id="RST85518.1"/>
    </source>
</evidence>
<sequence>MMTGVWIVSFVFLSGLVVGGMAGVVLEMWSGRRLAFAEPFVTLKRPVRSLALTMIAGPFMLFNEALDAFRVRRIGWTTVGSSAALSLTWAFLTGIIVVDVAFFVGSLLS</sequence>
<gene>
    <name evidence="2" type="ORF">EJC49_15640</name>
</gene>
<keyword evidence="3" id="KW-1185">Reference proteome</keyword>
<evidence type="ECO:0000256" key="1">
    <source>
        <dbReference type="SAM" id="Phobius"/>
    </source>
</evidence>
<keyword evidence="1" id="KW-1133">Transmembrane helix</keyword>
<dbReference type="InterPro" id="IPR053803">
    <property type="entry name" value="DUF6949"/>
</dbReference>